<protein>
    <submittedName>
        <fullName evidence="1">Bacillithiol biosynthesis deacetylase BshB1</fullName>
    </submittedName>
</protein>
<gene>
    <name evidence="1" type="ORF">HOP12_09170</name>
</gene>
<evidence type="ECO:0000313" key="2">
    <source>
        <dbReference type="Proteomes" id="UP000580839"/>
    </source>
</evidence>
<dbReference type="PANTHER" id="PTHR12993:SF30">
    <property type="entry name" value="N-ACETYL-ALPHA-D-GLUCOSAMINYL L-MALATE DEACETYLASE 1"/>
    <property type="match status" value="1"/>
</dbReference>
<dbReference type="InterPro" id="IPR024078">
    <property type="entry name" value="LmbE-like_dom_sf"/>
</dbReference>
<dbReference type="GO" id="GO:0016811">
    <property type="term" value="F:hydrolase activity, acting on carbon-nitrogen (but not peptide) bonds, in linear amides"/>
    <property type="evidence" value="ECO:0007669"/>
    <property type="project" value="TreeGrafter"/>
</dbReference>
<dbReference type="InterPro" id="IPR003737">
    <property type="entry name" value="GlcNAc_PI_deacetylase-related"/>
</dbReference>
<dbReference type="AlphaFoldDB" id="A0A849SQR3"/>
<reference evidence="1 2" key="1">
    <citation type="submission" date="2020-04" db="EMBL/GenBank/DDBJ databases">
        <title>Metagenomic profiling of ammonia- and methane-oxidizing microorganisms in a Dutch drinking water treatment plant.</title>
        <authorList>
            <person name="Poghosyan L."/>
            <person name="Leucker S."/>
        </authorList>
    </citation>
    <scope>NUCLEOTIDE SEQUENCE [LARGE SCALE GENOMIC DNA]</scope>
    <source>
        <strain evidence="1">S-RSF-IL-03</strain>
    </source>
</reference>
<dbReference type="Pfam" id="PF02585">
    <property type="entry name" value="PIG-L"/>
    <property type="match status" value="1"/>
</dbReference>
<organism evidence="1 2">
    <name type="scientific">Eiseniibacteriota bacterium</name>
    <dbReference type="NCBI Taxonomy" id="2212470"/>
    <lineage>
        <taxon>Bacteria</taxon>
        <taxon>Candidatus Eiseniibacteriota</taxon>
    </lineage>
</organism>
<dbReference type="EMBL" id="JABFRW010000109">
    <property type="protein sequence ID" value="NOT34325.1"/>
    <property type="molecule type" value="Genomic_DNA"/>
</dbReference>
<sequence>MPVDILVFGPHPDDAEIGAGGLLLKMKSLGHRTGIVDMTTGDMGWGTPESRLRECEEAARILKLDVRENLDLGDCRVEDTFENRCKVAGLLRRHQPQIIMAPYYDLPIGRGLGHNDHYKTGQIVSNAFNLAHLRKAPVDGEPFQAKAIYYYFIPPGTRPTFVVDISPFFEDWIRALDCHQTQFHNPEKPRADHLPSVRDVFESYARYWGWQIGVKYGQAFLATGPLSVGDPMTLVREVVARL</sequence>
<proteinExistence type="predicted"/>
<name>A0A849SQR3_UNCEI</name>
<dbReference type="PANTHER" id="PTHR12993">
    <property type="entry name" value="N-ACETYLGLUCOSAMINYL-PHOSPHATIDYLINOSITOL DE-N-ACETYLASE-RELATED"/>
    <property type="match status" value="1"/>
</dbReference>
<accession>A0A849SQR3</accession>
<comment type="caution">
    <text evidence="1">The sequence shown here is derived from an EMBL/GenBank/DDBJ whole genome shotgun (WGS) entry which is preliminary data.</text>
</comment>
<dbReference type="Proteomes" id="UP000580839">
    <property type="component" value="Unassembled WGS sequence"/>
</dbReference>
<dbReference type="Gene3D" id="3.40.50.10320">
    <property type="entry name" value="LmbE-like"/>
    <property type="match status" value="1"/>
</dbReference>
<evidence type="ECO:0000313" key="1">
    <source>
        <dbReference type="EMBL" id="NOT34325.1"/>
    </source>
</evidence>
<dbReference type="SUPFAM" id="SSF102588">
    <property type="entry name" value="LmbE-like"/>
    <property type="match status" value="1"/>
</dbReference>